<dbReference type="Proteomes" id="UP001500456">
    <property type="component" value="Unassembled WGS sequence"/>
</dbReference>
<dbReference type="Pfam" id="PF13229">
    <property type="entry name" value="Beta_helix"/>
    <property type="match status" value="1"/>
</dbReference>
<dbReference type="Gene3D" id="2.160.20.10">
    <property type="entry name" value="Single-stranded right-handed beta-helix, Pectin lyase-like"/>
    <property type="match status" value="1"/>
</dbReference>
<dbReference type="SUPFAM" id="SSF51126">
    <property type="entry name" value="Pectin lyase-like"/>
    <property type="match status" value="1"/>
</dbReference>
<comment type="caution">
    <text evidence="4">The sequence shown here is derived from an EMBL/GenBank/DDBJ whole genome shotgun (WGS) entry which is preliminary data.</text>
</comment>
<feature type="signal peptide" evidence="1">
    <location>
        <begin position="1"/>
        <end position="30"/>
    </location>
</feature>
<evidence type="ECO:0000256" key="1">
    <source>
        <dbReference type="SAM" id="SignalP"/>
    </source>
</evidence>
<feature type="domain" description="Rhamnogalacturonase A/B/Epimerase-like pectate lyase" evidence="2">
    <location>
        <begin position="44"/>
        <end position="100"/>
    </location>
</feature>
<keyword evidence="1" id="KW-0732">Signal</keyword>
<dbReference type="InterPro" id="IPR011050">
    <property type="entry name" value="Pectin_lyase_fold/virulence"/>
</dbReference>
<name>A0ABP7T5E8_9ACTN</name>
<evidence type="ECO:0000259" key="2">
    <source>
        <dbReference type="Pfam" id="PF12708"/>
    </source>
</evidence>
<accession>A0ABP7T5E8</accession>
<reference evidence="5" key="1">
    <citation type="journal article" date="2019" name="Int. J. Syst. Evol. Microbiol.">
        <title>The Global Catalogue of Microorganisms (GCM) 10K type strain sequencing project: providing services to taxonomists for standard genome sequencing and annotation.</title>
        <authorList>
            <consortium name="The Broad Institute Genomics Platform"/>
            <consortium name="The Broad Institute Genome Sequencing Center for Infectious Disease"/>
            <person name="Wu L."/>
            <person name="Ma J."/>
        </authorList>
    </citation>
    <scope>NUCLEOTIDE SEQUENCE [LARGE SCALE GENOMIC DNA]</scope>
    <source>
        <strain evidence="5">JCM 16924</strain>
    </source>
</reference>
<sequence length="401" mass="41733">MGMEPTRRLFMGGATAGVVAVASGAGSATAAEAAEPGPNDLGWHDVRAYGATGDGTTDDTAAIQAALDACEPGNTVYLPAGQYRTSEPIRIPPSVTLQGTHGSGENEWDVKDPEFGLKPLPGFTGVAVVLILDQLRGGYPRRALEPRIFQLTIDGSALPRDGAEVDGIRAVGQIQHFQLRDVQVRKVTGVGINNTFNTDVPKGPQAPFCLHFERVSVQWSGSFGIALNNCTDSVLHDVYVLGGDGPGWWIAGSGNSNFVSCRAEWTAKEGFLLQGWTGVIQFTGCSTDRNGYDGIKVENKDARGILQLSGCRLTRDGRNGGAGGGGYAGLKVVGTTAKVLADGLLVTAGNDDDGALQASPARGVSVTNSAYTVVSSGFLDGVEIDWHDGGGNTRLVKGATV</sequence>
<feature type="domain" description="Right handed beta helix" evidence="3">
    <location>
        <begin position="176"/>
        <end position="321"/>
    </location>
</feature>
<evidence type="ECO:0000313" key="5">
    <source>
        <dbReference type="Proteomes" id="UP001500456"/>
    </source>
</evidence>
<dbReference type="InterPro" id="IPR039448">
    <property type="entry name" value="Beta_helix"/>
</dbReference>
<keyword evidence="5" id="KW-1185">Reference proteome</keyword>
<dbReference type="InterPro" id="IPR012334">
    <property type="entry name" value="Pectin_lyas_fold"/>
</dbReference>
<dbReference type="Pfam" id="PF12708">
    <property type="entry name" value="Pect-lyase_RHGA_epim"/>
    <property type="match status" value="1"/>
</dbReference>
<protein>
    <recommendedName>
        <fullName evidence="6">Pectate lyase superfamily protein domain-containing protein</fullName>
    </recommendedName>
</protein>
<organism evidence="4 5">
    <name type="scientific">Streptomyces plumbiresistens</name>
    <dbReference type="NCBI Taxonomy" id="511811"/>
    <lineage>
        <taxon>Bacteria</taxon>
        <taxon>Bacillati</taxon>
        <taxon>Actinomycetota</taxon>
        <taxon>Actinomycetes</taxon>
        <taxon>Kitasatosporales</taxon>
        <taxon>Streptomycetaceae</taxon>
        <taxon>Streptomyces</taxon>
    </lineage>
</organism>
<dbReference type="InterPro" id="IPR006311">
    <property type="entry name" value="TAT_signal"/>
</dbReference>
<feature type="chain" id="PRO_5045949447" description="Pectate lyase superfamily protein domain-containing protein" evidence="1">
    <location>
        <begin position="31"/>
        <end position="401"/>
    </location>
</feature>
<evidence type="ECO:0008006" key="6">
    <source>
        <dbReference type="Google" id="ProtNLM"/>
    </source>
</evidence>
<dbReference type="InterPro" id="IPR024535">
    <property type="entry name" value="RHGA/B-epi-like_pectate_lyase"/>
</dbReference>
<evidence type="ECO:0000259" key="3">
    <source>
        <dbReference type="Pfam" id="PF13229"/>
    </source>
</evidence>
<proteinExistence type="predicted"/>
<evidence type="ECO:0000313" key="4">
    <source>
        <dbReference type="EMBL" id="GAA4020443.1"/>
    </source>
</evidence>
<dbReference type="PROSITE" id="PS51318">
    <property type="entry name" value="TAT"/>
    <property type="match status" value="1"/>
</dbReference>
<dbReference type="EMBL" id="BAAAZX010000030">
    <property type="protein sequence ID" value="GAA4020443.1"/>
    <property type="molecule type" value="Genomic_DNA"/>
</dbReference>
<gene>
    <name evidence="4" type="ORF">GCM10022232_76300</name>
</gene>